<name>W0HPG3_9GAMM</name>
<dbReference type="eggNOG" id="COG1309">
    <property type="taxonomic scope" value="Bacteria"/>
</dbReference>
<dbReference type="InterPro" id="IPR009057">
    <property type="entry name" value="Homeodomain-like_sf"/>
</dbReference>
<organism evidence="6 7">
    <name type="scientific">Candidatus Sodalis pierantonii str. SOPE</name>
    <dbReference type="NCBI Taxonomy" id="2342"/>
    <lineage>
        <taxon>Bacteria</taxon>
        <taxon>Pseudomonadati</taxon>
        <taxon>Pseudomonadota</taxon>
        <taxon>Gammaproteobacteria</taxon>
        <taxon>Enterobacterales</taxon>
        <taxon>Bruguierivoracaceae</taxon>
        <taxon>Sodalis</taxon>
    </lineage>
</organism>
<sequence length="185" mass="20656">MNRADQILSAAKTCVMQKGFHNTTVQEIAVMAGISTGLIYRYFKGKSDIIEALVNKVVQRLQQKMKADSVLEGDSAWLTLFAGDTVNADTRDSIALMLAISAEASRNAHVQHIIHRAHLTLQDYAFSHFRALNANAKDSEIRTRLYIFSLIIDGVIMRKNVNIAQHNAAFWPLVDDLIRQMNSGV</sequence>
<evidence type="ECO:0000256" key="1">
    <source>
        <dbReference type="ARBA" id="ARBA00023015"/>
    </source>
</evidence>
<accession>W0HPG3</accession>
<dbReference type="SUPFAM" id="SSF46689">
    <property type="entry name" value="Homeodomain-like"/>
    <property type="match status" value="1"/>
</dbReference>
<dbReference type="EMBL" id="CP006568">
    <property type="protein sequence ID" value="AHF74095.1"/>
    <property type="molecule type" value="Genomic_DNA"/>
</dbReference>
<keyword evidence="1" id="KW-0805">Transcription regulation</keyword>
<dbReference type="InterPro" id="IPR001647">
    <property type="entry name" value="HTH_TetR"/>
</dbReference>
<proteinExistence type="predicted"/>
<keyword evidence="3" id="KW-0804">Transcription</keyword>
<gene>
    <name evidence="6" type="ORF">SOPEG_2279</name>
</gene>
<evidence type="ECO:0000313" key="7">
    <source>
        <dbReference type="Proteomes" id="UP000019025"/>
    </source>
</evidence>
<dbReference type="GO" id="GO:0003700">
    <property type="term" value="F:DNA-binding transcription factor activity"/>
    <property type="evidence" value="ECO:0007669"/>
    <property type="project" value="TreeGrafter"/>
</dbReference>
<dbReference type="KEGG" id="pes:SOPEG_2279"/>
<dbReference type="PRINTS" id="PR00455">
    <property type="entry name" value="HTHTETR"/>
</dbReference>
<dbReference type="GO" id="GO:0000976">
    <property type="term" value="F:transcription cis-regulatory region binding"/>
    <property type="evidence" value="ECO:0007669"/>
    <property type="project" value="TreeGrafter"/>
</dbReference>
<dbReference type="Gene3D" id="1.10.357.10">
    <property type="entry name" value="Tetracycline Repressor, domain 2"/>
    <property type="match status" value="1"/>
</dbReference>
<dbReference type="PROSITE" id="PS50977">
    <property type="entry name" value="HTH_TETR_2"/>
    <property type="match status" value="1"/>
</dbReference>
<keyword evidence="2 4" id="KW-0238">DNA-binding</keyword>
<evidence type="ECO:0000256" key="4">
    <source>
        <dbReference type="PROSITE-ProRule" id="PRU00335"/>
    </source>
</evidence>
<keyword evidence="7" id="KW-1185">Reference proteome</keyword>
<dbReference type="PANTHER" id="PTHR30055:SF234">
    <property type="entry name" value="HTH-TYPE TRANSCRIPTIONAL REGULATOR BETI"/>
    <property type="match status" value="1"/>
</dbReference>
<evidence type="ECO:0000256" key="3">
    <source>
        <dbReference type="ARBA" id="ARBA00023163"/>
    </source>
</evidence>
<evidence type="ECO:0000256" key="2">
    <source>
        <dbReference type="ARBA" id="ARBA00023125"/>
    </source>
</evidence>
<feature type="domain" description="HTH tetR-type" evidence="5">
    <location>
        <begin position="1"/>
        <end position="61"/>
    </location>
</feature>
<dbReference type="STRING" id="2342.SOPEG_2279"/>
<reference evidence="6 7" key="1">
    <citation type="journal article" date="2014" name="Genome Biol. Evol.">
        <title>Genome degeneration and adaptation in a nascent stage of symbiosis.</title>
        <authorList>
            <person name="Oakeson K.F."/>
            <person name="Gil R."/>
            <person name="Clayton A.L."/>
            <person name="Dunn D.M."/>
            <person name="von Niederhausern A.C."/>
            <person name="Hamil C."/>
            <person name="Aoyagi A."/>
            <person name="Duval B."/>
            <person name="Baca A."/>
            <person name="Silva F.J."/>
            <person name="Vallier A."/>
            <person name="Jackson D.G."/>
            <person name="Latorre A."/>
            <person name="Weiss R.B."/>
            <person name="Heddi A."/>
            <person name="Moya A."/>
            <person name="Dale C."/>
        </authorList>
    </citation>
    <scope>NUCLEOTIDE SEQUENCE [LARGE SCALE GENOMIC DNA]</scope>
    <source>
        <strain evidence="7">none</strain>
    </source>
</reference>
<dbReference type="PATRIC" id="fig|2342.5.peg.2408"/>
<dbReference type="AlphaFoldDB" id="W0HPG3"/>
<dbReference type="RefSeq" id="WP_025245555.1">
    <property type="nucleotide sequence ID" value="NZ_CP006568.1"/>
</dbReference>
<protein>
    <submittedName>
        <fullName evidence="6">Transcriptional regulator TetR family</fullName>
    </submittedName>
</protein>
<dbReference type="Proteomes" id="UP000019025">
    <property type="component" value="Chromosome"/>
</dbReference>
<dbReference type="InterPro" id="IPR050109">
    <property type="entry name" value="HTH-type_TetR-like_transc_reg"/>
</dbReference>
<dbReference type="PANTHER" id="PTHR30055">
    <property type="entry name" value="HTH-TYPE TRANSCRIPTIONAL REGULATOR RUTR"/>
    <property type="match status" value="1"/>
</dbReference>
<evidence type="ECO:0000313" key="6">
    <source>
        <dbReference type="EMBL" id="AHF74095.1"/>
    </source>
</evidence>
<dbReference type="Pfam" id="PF00440">
    <property type="entry name" value="TetR_N"/>
    <property type="match status" value="1"/>
</dbReference>
<dbReference type="HOGENOM" id="CLU_069356_15_12_6"/>
<dbReference type="PROSITE" id="PS01081">
    <property type="entry name" value="HTH_TETR_1"/>
    <property type="match status" value="1"/>
</dbReference>
<dbReference type="InterPro" id="IPR023772">
    <property type="entry name" value="DNA-bd_HTH_TetR-type_CS"/>
</dbReference>
<feature type="DNA-binding region" description="H-T-H motif" evidence="4">
    <location>
        <begin position="24"/>
        <end position="43"/>
    </location>
</feature>
<evidence type="ECO:0000259" key="5">
    <source>
        <dbReference type="PROSITE" id="PS50977"/>
    </source>
</evidence>